<feature type="transmembrane region" description="Helical" evidence="22">
    <location>
        <begin position="58"/>
        <end position="76"/>
    </location>
</feature>
<dbReference type="InterPro" id="IPR042099">
    <property type="entry name" value="ANL_N_sf"/>
</dbReference>
<evidence type="ECO:0000313" key="25">
    <source>
        <dbReference type="EMBL" id="MFH4976784.1"/>
    </source>
</evidence>
<dbReference type="AlphaFoldDB" id="A0ABD6E9P9"/>
<dbReference type="GO" id="GO:0005886">
    <property type="term" value="C:plasma membrane"/>
    <property type="evidence" value="ECO:0007669"/>
    <property type="project" value="UniProtKB-SubCell"/>
</dbReference>
<keyword evidence="3" id="KW-0813">Transport</keyword>
<evidence type="ECO:0000256" key="2">
    <source>
        <dbReference type="ARBA" id="ARBA00006432"/>
    </source>
</evidence>
<evidence type="ECO:0000256" key="3">
    <source>
        <dbReference type="ARBA" id="ARBA00022448"/>
    </source>
</evidence>
<dbReference type="Proteomes" id="UP001608902">
    <property type="component" value="Unassembled WGS sequence"/>
</dbReference>
<evidence type="ECO:0000259" key="23">
    <source>
        <dbReference type="Pfam" id="PF00501"/>
    </source>
</evidence>
<evidence type="ECO:0000256" key="9">
    <source>
        <dbReference type="ARBA" id="ARBA00022840"/>
    </source>
</evidence>
<feature type="domain" description="AMP-binding enzyme C-terminal" evidence="24">
    <location>
        <begin position="553"/>
        <end position="633"/>
    </location>
</feature>
<evidence type="ECO:0000256" key="11">
    <source>
        <dbReference type="ARBA" id="ARBA00023055"/>
    </source>
</evidence>
<evidence type="ECO:0000256" key="12">
    <source>
        <dbReference type="ARBA" id="ARBA00023136"/>
    </source>
</evidence>
<dbReference type="EMBL" id="JBGFUD010001809">
    <property type="protein sequence ID" value="MFH4976784.1"/>
    <property type="molecule type" value="Genomic_DNA"/>
</dbReference>
<keyword evidence="11" id="KW-0445">Lipid transport</keyword>
<evidence type="ECO:0000256" key="16">
    <source>
        <dbReference type="ARBA" id="ARBA00041297"/>
    </source>
</evidence>
<evidence type="ECO:0000256" key="21">
    <source>
        <dbReference type="ARBA" id="ARBA00078285"/>
    </source>
</evidence>
<evidence type="ECO:0000256" key="5">
    <source>
        <dbReference type="ARBA" id="ARBA00022598"/>
    </source>
</evidence>
<comment type="similarity">
    <text evidence="2">Belongs to the ATP-dependent AMP-binding enzyme family.</text>
</comment>
<comment type="catalytic activity">
    <reaction evidence="18">
        <text>tetracosanoate + ATP + CoA = tetracosanoyl-CoA + AMP + diphosphate</text>
        <dbReference type="Rhea" id="RHEA:33639"/>
        <dbReference type="ChEBI" id="CHEBI:30616"/>
        <dbReference type="ChEBI" id="CHEBI:31014"/>
        <dbReference type="ChEBI" id="CHEBI:33019"/>
        <dbReference type="ChEBI" id="CHEBI:57287"/>
        <dbReference type="ChEBI" id="CHEBI:65052"/>
        <dbReference type="ChEBI" id="CHEBI:456215"/>
    </reaction>
    <physiologicalReaction direction="left-to-right" evidence="18">
        <dbReference type="Rhea" id="RHEA:33640"/>
    </physiologicalReaction>
</comment>
<comment type="subcellular location">
    <subcellularLocation>
        <location evidence="1">Cell membrane</location>
        <topology evidence="1">Multi-pass membrane protein</topology>
    </subcellularLocation>
    <subcellularLocation>
        <location evidence="17">Peroxisome membrane</location>
    </subcellularLocation>
</comment>
<keyword evidence="8" id="KW-0443">Lipid metabolism</keyword>
<dbReference type="Pfam" id="PF13193">
    <property type="entry name" value="AMP-binding_C"/>
    <property type="match status" value="1"/>
</dbReference>
<evidence type="ECO:0000256" key="10">
    <source>
        <dbReference type="ARBA" id="ARBA00022989"/>
    </source>
</evidence>
<keyword evidence="12 22" id="KW-0472">Membrane</keyword>
<keyword evidence="6 22" id="KW-0812">Transmembrane</keyword>
<dbReference type="GO" id="GO:0006869">
    <property type="term" value="P:lipid transport"/>
    <property type="evidence" value="ECO:0007669"/>
    <property type="project" value="UniProtKB-KW"/>
</dbReference>
<dbReference type="PROSITE" id="PS00455">
    <property type="entry name" value="AMP_BINDING"/>
    <property type="match status" value="1"/>
</dbReference>
<dbReference type="GO" id="GO:0005524">
    <property type="term" value="F:ATP binding"/>
    <property type="evidence" value="ECO:0007669"/>
    <property type="project" value="UniProtKB-KW"/>
</dbReference>
<evidence type="ECO:0000256" key="18">
    <source>
        <dbReference type="ARBA" id="ARBA00048666"/>
    </source>
</evidence>
<dbReference type="FunFam" id="3.40.50.12780:FF:000019">
    <property type="entry name" value="Long-chain fatty acid transporter"/>
    <property type="match status" value="1"/>
</dbReference>
<organism evidence="25 26">
    <name type="scientific">Gnathostoma spinigerum</name>
    <dbReference type="NCBI Taxonomy" id="75299"/>
    <lineage>
        <taxon>Eukaryota</taxon>
        <taxon>Metazoa</taxon>
        <taxon>Ecdysozoa</taxon>
        <taxon>Nematoda</taxon>
        <taxon>Chromadorea</taxon>
        <taxon>Rhabditida</taxon>
        <taxon>Spirurina</taxon>
        <taxon>Gnathostomatomorpha</taxon>
        <taxon>Gnathostomatoidea</taxon>
        <taxon>Gnathostomatidae</taxon>
        <taxon>Gnathostoma</taxon>
    </lineage>
</organism>
<evidence type="ECO:0000256" key="14">
    <source>
        <dbReference type="ARBA" id="ARBA00026121"/>
    </source>
</evidence>
<dbReference type="InterPro" id="IPR025110">
    <property type="entry name" value="AMP-bd_C"/>
</dbReference>
<feature type="domain" description="AMP-dependent synthetase/ligase" evidence="23">
    <location>
        <begin position="114"/>
        <end position="467"/>
    </location>
</feature>
<dbReference type="FunFam" id="3.30.300.30:FF:000002">
    <property type="entry name" value="Long-chain fatty acid transport protein 1"/>
    <property type="match status" value="1"/>
</dbReference>
<keyword evidence="7" id="KW-0547">Nucleotide-binding</keyword>
<dbReference type="EC" id="6.2.1.3" evidence="14"/>
<feature type="transmembrane region" description="Helical" evidence="22">
    <location>
        <begin position="37"/>
        <end position="53"/>
    </location>
</feature>
<keyword evidence="8" id="KW-0276">Fatty acid metabolism</keyword>
<dbReference type="InterPro" id="IPR020845">
    <property type="entry name" value="AMP-binding_CS"/>
</dbReference>
<reference evidence="25 26" key="1">
    <citation type="submission" date="2024-08" db="EMBL/GenBank/DDBJ databases">
        <title>Gnathostoma spinigerum genome.</title>
        <authorList>
            <person name="Gonzalez-Bertolin B."/>
            <person name="Monzon S."/>
            <person name="Zaballos A."/>
            <person name="Jimenez P."/>
            <person name="Dekumyoy P."/>
            <person name="Varona S."/>
            <person name="Cuesta I."/>
            <person name="Sumanam S."/>
            <person name="Adisakwattana P."/>
            <person name="Gasser R.B."/>
            <person name="Hernandez-Gonzalez A."/>
            <person name="Young N.D."/>
            <person name="Perteguer M.J."/>
        </authorList>
    </citation>
    <scope>NUCLEOTIDE SEQUENCE [LARGE SCALE GENOMIC DNA]</scope>
    <source>
        <strain evidence="25">AL3</strain>
        <tissue evidence="25">Liver</tissue>
    </source>
</reference>
<dbReference type="SUPFAM" id="SSF56801">
    <property type="entry name" value="Acetyl-CoA synthetase-like"/>
    <property type="match status" value="1"/>
</dbReference>
<comment type="caution">
    <text evidence="25">The sequence shown here is derived from an EMBL/GenBank/DDBJ whole genome shotgun (WGS) entry which is preliminary data.</text>
</comment>
<evidence type="ECO:0000256" key="6">
    <source>
        <dbReference type="ARBA" id="ARBA00022692"/>
    </source>
</evidence>
<keyword evidence="13" id="KW-0576">Peroxisome</keyword>
<keyword evidence="26" id="KW-1185">Reference proteome</keyword>
<sequence length="682" mass="76611">MTEVRSTSPGRRKCTGDFTRKSDIEVFPGFEVHASDYFVSSAVIIVAFLFNILPLNYLLFFLIVYGVIVVYGGFIYRSYLTIARDLRGLYLILTLKYDLRQRMSENRSICEIFDDIVEVQRDKLAIHDIGSRRNFTFSSLLIEANKYAFYFQSLGYRKGDVIALFMENSADFVIAWLGLARIGVVTAWINCNLRKESLAHCIRVSSSKAIICSRGQEREVNGLIEAGLLDAKRIDTYVVGPNELGYTNLIQSLEEVGGRSPACLDHVDFKSVLCLIYTSGTTGMPKAAIMKHFRYYSMAVGSSRSFGIRSDDRIYISLPLYHTAGGIIGVGQVILNGCSAVIRKKFSASNFWKDCFKHNCTVSQYIGEICRYLLAQPKCEEECSHSVRLMYGNGLRAEIWQQFVDRFHVRIGEIYGSTEGTSSLVNIDGKVGSCGFLPLSPLTKYLHPVRLIKVDGETGEVVRGEDGLCVPCSPGETGAMVSSIRKNNPLLVFEGYVSEKDTNKKVIRDVFTKGDSVFLSGDILHMDRLGYLYFKDRTGDTFRWKGENVSTTEVEGVLHLLESVSDATVYGVHVPGYEGRAGMAALVRSSEKSVDDMQFLNEVEEKLCSALPSYAIPVFVRLCNSVDKTGTFKLVKTNLRKLSYEPRGEAERVYYRDNVLRKYIRLDNDVYELIKAGNFARL</sequence>
<keyword evidence="9" id="KW-0067">ATP-binding</keyword>
<dbReference type="GO" id="GO:0004467">
    <property type="term" value="F:long-chain fatty acid-CoA ligase activity"/>
    <property type="evidence" value="ECO:0007669"/>
    <property type="project" value="UniProtKB-EC"/>
</dbReference>
<accession>A0ABD6E9P9</accession>
<keyword evidence="4" id="KW-1003">Cell membrane</keyword>
<evidence type="ECO:0000256" key="8">
    <source>
        <dbReference type="ARBA" id="ARBA00022832"/>
    </source>
</evidence>
<evidence type="ECO:0000259" key="24">
    <source>
        <dbReference type="Pfam" id="PF13193"/>
    </source>
</evidence>
<dbReference type="Pfam" id="PF00501">
    <property type="entry name" value="AMP-binding"/>
    <property type="match status" value="1"/>
</dbReference>
<evidence type="ECO:0000256" key="19">
    <source>
        <dbReference type="ARBA" id="ARBA00060276"/>
    </source>
</evidence>
<evidence type="ECO:0000256" key="7">
    <source>
        <dbReference type="ARBA" id="ARBA00022741"/>
    </source>
</evidence>
<evidence type="ECO:0000256" key="1">
    <source>
        <dbReference type="ARBA" id="ARBA00004651"/>
    </source>
</evidence>
<dbReference type="Gene3D" id="3.30.300.30">
    <property type="match status" value="1"/>
</dbReference>
<evidence type="ECO:0000313" key="26">
    <source>
        <dbReference type="Proteomes" id="UP001608902"/>
    </source>
</evidence>
<name>A0ABD6E9P9_9BILA</name>
<gene>
    <name evidence="25" type="ORF">AB6A40_003493</name>
</gene>
<comment type="catalytic activity">
    <reaction evidence="15">
        <text>a very long-chain fatty acid + ATP + CoA = a very long-chain fatty acyl-CoA + AMP + diphosphate</text>
        <dbReference type="Rhea" id="RHEA:54536"/>
        <dbReference type="ChEBI" id="CHEBI:30616"/>
        <dbReference type="ChEBI" id="CHEBI:33019"/>
        <dbReference type="ChEBI" id="CHEBI:57287"/>
        <dbReference type="ChEBI" id="CHEBI:58950"/>
        <dbReference type="ChEBI" id="CHEBI:138261"/>
        <dbReference type="ChEBI" id="CHEBI:456215"/>
    </reaction>
    <physiologicalReaction direction="left-to-right" evidence="15">
        <dbReference type="Rhea" id="RHEA:54537"/>
    </physiologicalReaction>
</comment>
<dbReference type="PANTHER" id="PTHR43107">
    <property type="entry name" value="LONG-CHAIN FATTY ACID TRANSPORT PROTEIN"/>
    <property type="match status" value="1"/>
</dbReference>
<dbReference type="GO" id="GO:0005778">
    <property type="term" value="C:peroxisomal membrane"/>
    <property type="evidence" value="ECO:0007669"/>
    <property type="project" value="UniProtKB-SubCell"/>
</dbReference>
<comment type="function">
    <text evidence="19">Acyl-CoA synthetase required for both the import of long chain fatty acids (LCFAs) (C14-C18) and the activation very long chain fatty acids (VLCFAs) (C20-C26) by esterification of the fatty acids into metabolically active CoA-thioesters for subsequent degradation or incorporation into phospholipids. The transport and fatty acyl-CoA synthetase activities are genetically separable and are thus independent activities. Esterifies VLCFAs in the peroxisome matrix. The VLCFAs are actively transported into peroxisomes by a PXA1-PXA2 heterodimeric transporter in the peroxisomal membrane.</text>
</comment>
<keyword evidence="10 22" id="KW-1133">Transmembrane helix</keyword>
<dbReference type="Gene3D" id="3.40.50.12780">
    <property type="entry name" value="N-terminal domain of ligase-like"/>
    <property type="match status" value="1"/>
</dbReference>
<evidence type="ECO:0000256" key="4">
    <source>
        <dbReference type="ARBA" id="ARBA00022475"/>
    </source>
</evidence>
<protein>
    <recommendedName>
        <fullName evidence="20">Very long-chain fatty acid transport protein</fullName>
        <ecNumber evidence="14">6.2.1.3</ecNumber>
    </recommendedName>
    <alternativeName>
        <fullName evidence="16">Long-chain-fatty-acid--CoA ligase</fullName>
    </alternativeName>
    <alternativeName>
        <fullName evidence="21">Very-long-chain acyl-CoA synthetase</fullName>
    </alternativeName>
</protein>
<evidence type="ECO:0000256" key="13">
    <source>
        <dbReference type="ARBA" id="ARBA00023140"/>
    </source>
</evidence>
<evidence type="ECO:0000256" key="15">
    <source>
        <dbReference type="ARBA" id="ARBA00036527"/>
    </source>
</evidence>
<keyword evidence="5" id="KW-0436">Ligase</keyword>
<dbReference type="InterPro" id="IPR000873">
    <property type="entry name" value="AMP-dep_synth/lig_dom"/>
</dbReference>
<dbReference type="PANTHER" id="PTHR43107:SF24">
    <property type="entry name" value="AMP-BINDING DOMAIN-CONTAINING PROTEIN"/>
    <property type="match status" value="1"/>
</dbReference>
<evidence type="ECO:0000256" key="17">
    <source>
        <dbReference type="ARBA" id="ARBA00046271"/>
    </source>
</evidence>
<evidence type="ECO:0000256" key="20">
    <source>
        <dbReference type="ARBA" id="ARBA00068795"/>
    </source>
</evidence>
<dbReference type="InterPro" id="IPR045851">
    <property type="entry name" value="AMP-bd_C_sf"/>
</dbReference>
<proteinExistence type="inferred from homology"/>
<evidence type="ECO:0000256" key="22">
    <source>
        <dbReference type="SAM" id="Phobius"/>
    </source>
</evidence>